<gene>
    <name evidence="5" type="ordered locus">Theco_1657</name>
</gene>
<dbReference type="PANTHER" id="PTHR22550:SF5">
    <property type="entry name" value="LEUCINE ZIPPER PROTEIN 4"/>
    <property type="match status" value="1"/>
</dbReference>
<protein>
    <submittedName>
        <fullName evidence="5">Spore germination protein, GerA family</fullName>
    </submittedName>
</protein>
<dbReference type="Pfam" id="PF03323">
    <property type="entry name" value="GerA"/>
    <property type="match status" value="1"/>
</dbReference>
<dbReference type="InterPro" id="IPR050768">
    <property type="entry name" value="UPF0353/GerABKA_families"/>
</dbReference>
<feature type="transmembrane region" description="Helical" evidence="4">
    <location>
        <begin position="383"/>
        <end position="402"/>
    </location>
</feature>
<dbReference type="STRING" id="717605.Theco_1657"/>
<keyword evidence="4" id="KW-0812">Transmembrane</keyword>
<dbReference type="GO" id="GO:0009847">
    <property type="term" value="P:spore germination"/>
    <property type="evidence" value="ECO:0007669"/>
    <property type="project" value="InterPro"/>
</dbReference>
<feature type="transmembrane region" description="Helical" evidence="4">
    <location>
        <begin position="408"/>
        <end position="429"/>
    </location>
</feature>
<dbReference type="eggNOG" id="COG0697">
    <property type="taxonomic scope" value="Bacteria"/>
</dbReference>
<organism evidence="5 6">
    <name type="scientific">Thermobacillus composti (strain DSM 18247 / JCM 13945 / KWC4)</name>
    <dbReference type="NCBI Taxonomy" id="717605"/>
    <lineage>
        <taxon>Bacteria</taxon>
        <taxon>Bacillati</taxon>
        <taxon>Bacillota</taxon>
        <taxon>Bacilli</taxon>
        <taxon>Bacillales</taxon>
        <taxon>Paenibacillaceae</taxon>
        <taxon>Thermobacillus</taxon>
    </lineage>
</organism>
<evidence type="ECO:0000256" key="2">
    <source>
        <dbReference type="ARBA" id="ARBA00023136"/>
    </source>
</evidence>
<reference evidence="6" key="1">
    <citation type="submission" date="2012-01" db="EMBL/GenBank/DDBJ databases">
        <title>Complete sequence of chromosome of Thermobacillus composti KWC4.</title>
        <authorList>
            <person name="Lucas S."/>
            <person name="Han J."/>
            <person name="Lapidus A."/>
            <person name="Cheng J.-F."/>
            <person name="Goodwin L."/>
            <person name="Pitluck S."/>
            <person name="Peters L."/>
            <person name="Ovchinnikova G."/>
            <person name="Teshima H."/>
            <person name="Detter J.C."/>
            <person name="Han C."/>
            <person name="Tapia R."/>
            <person name="Land M."/>
            <person name="Hauser L."/>
            <person name="Kyrpides N."/>
            <person name="Ivanova N."/>
            <person name="Pagani I."/>
            <person name="Anderson I."/>
            <person name="Woyke T."/>
        </authorList>
    </citation>
    <scope>NUCLEOTIDE SEQUENCE [LARGE SCALE GENOMIC DNA]</scope>
    <source>
        <strain evidence="6">DSM 18247 / JCM 13945 / KWC4</strain>
    </source>
</reference>
<feature type="transmembrane region" description="Helical" evidence="4">
    <location>
        <begin position="319"/>
        <end position="338"/>
    </location>
</feature>
<comment type="similarity">
    <text evidence="1">Belongs to the GerABKA family.</text>
</comment>
<dbReference type="EMBL" id="CP003255">
    <property type="protein sequence ID" value="AGA57791.1"/>
    <property type="molecule type" value="Genomic_DNA"/>
</dbReference>
<dbReference type="InterPro" id="IPR004995">
    <property type="entry name" value="Spore_Ger"/>
</dbReference>
<evidence type="ECO:0000313" key="5">
    <source>
        <dbReference type="EMBL" id="AGA57791.1"/>
    </source>
</evidence>
<accession>L0EDM5</accession>
<dbReference type="Proteomes" id="UP000010795">
    <property type="component" value="Chromosome"/>
</dbReference>
<keyword evidence="2 4" id="KW-0472">Membrane</keyword>
<evidence type="ECO:0000256" key="1">
    <source>
        <dbReference type="ARBA" id="ARBA00005278"/>
    </source>
</evidence>
<dbReference type="PIRSF" id="PIRSF005690">
    <property type="entry name" value="GerBA"/>
    <property type="match status" value="1"/>
</dbReference>
<sequence>MLHRKANTKVTGIAGTGGNGMTTQTDGKTELSTRLSANLDRIKRDFAYPSNEALIIRNLVVASLKCDAAVLYLEGTADVNEIEKRIIEPLIERTNTSFKNGNPLDAVRLEIVTHRTGKTASTFDAINEGLLNGWTIVLIEGVNQALKFETRGFETRQVSEPIVEHVIRGPKEAFTESAAINRSLVRKYLRDRHLVAETLTVGDRSVSEVTIMYVKDLADPNIVDSIKQRIRAVRTDAVLTLPILEQYLDDHPYSLVPSSLNTERPDRASAFLLEGHVILLMENSPAALVLPITIWSLLHSAEDHYMRWAYSNFMRIIRLLALFVAVMTPSVYIAVSTFHEEMIPTDLLLAIAATREKVPFPALLEVLLMEFAFELVREAAIRVPTVIGPTIGIVGALILGQAAVEANIISPILVVIVAMTGISSFTIPEPSLNFAVRITRFILLFVGSFLGFFGIALVIACLLAYLTTYSSYGVPFLSPLTPHYRSSADMILRMPVHKERMRPLNLNPQDVVRRPERIKKR</sequence>
<dbReference type="KEGG" id="tco:Theco_1657"/>
<evidence type="ECO:0000256" key="4">
    <source>
        <dbReference type="SAM" id="Phobius"/>
    </source>
</evidence>
<dbReference type="HOGENOM" id="CLU_021639_4_0_9"/>
<dbReference type="AlphaFoldDB" id="L0EDM5"/>
<dbReference type="GO" id="GO:0016020">
    <property type="term" value="C:membrane"/>
    <property type="evidence" value="ECO:0007669"/>
    <property type="project" value="InterPro"/>
</dbReference>
<dbReference type="PANTHER" id="PTHR22550">
    <property type="entry name" value="SPORE GERMINATION PROTEIN"/>
    <property type="match status" value="1"/>
</dbReference>
<name>L0EDM5_THECK</name>
<evidence type="ECO:0000256" key="3">
    <source>
        <dbReference type="SAM" id="MobiDB-lite"/>
    </source>
</evidence>
<keyword evidence="4" id="KW-1133">Transmembrane helix</keyword>
<keyword evidence="6" id="KW-1185">Reference proteome</keyword>
<proteinExistence type="inferred from homology"/>
<evidence type="ECO:0000313" key="6">
    <source>
        <dbReference type="Proteomes" id="UP000010795"/>
    </source>
</evidence>
<feature type="transmembrane region" description="Helical" evidence="4">
    <location>
        <begin position="441"/>
        <end position="466"/>
    </location>
</feature>
<feature type="region of interest" description="Disordered" evidence="3">
    <location>
        <begin position="1"/>
        <end position="28"/>
    </location>
</feature>